<dbReference type="GO" id="GO:0003677">
    <property type="term" value="F:DNA binding"/>
    <property type="evidence" value="ECO:0007669"/>
    <property type="project" value="InterPro"/>
</dbReference>
<protein>
    <submittedName>
        <fullName evidence="1">Arsenical resistance operon trans-acting repressor ArsD</fullName>
    </submittedName>
</protein>
<evidence type="ECO:0000313" key="2">
    <source>
        <dbReference type="Proteomes" id="UP000243605"/>
    </source>
</evidence>
<dbReference type="OrthoDB" id="9801358at2"/>
<dbReference type="EMBL" id="FOIT01000007">
    <property type="protein sequence ID" value="SEW17530.1"/>
    <property type="molecule type" value="Genomic_DNA"/>
</dbReference>
<dbReference type="AlphaFoldDB" id="A0A662Z6L6"/>
<keyword evidence="2" id="KW-1185">Reference proteome</keyword>
<dbReference type="GO" id="GO:0046685">
    <property type="term" value="P:response to arsenic-containing substance"/>
    <property type="evidence" value="ECO:0007669"/>
    <property type="project" value="InterPro"/>
</dbReference>
<organism evidence="1 2">
    <name type="scientific">Aliicoccus persicus</name>
    <dbReference type="NCBI Taxonomy" id="930138"/>
    <lineage>
        <taxon>Bacteria</taxon>
        <taxon>Bacillati</taxon>
        <taxon>Bacillota</taxon>
        <taxon>Bacilli</taxon>
        <taxon>Bacillales</taxon>
        <taxon>Staphylococcaceae</taxon>
        <taxon>Aliicoccus</taxon>
    </lineage>
</organism>
<dbReference type="InterPro" id="IPR010712">
    <property type="entry name" value="Arsenical-R_ArsD"/>
</dbReference>
<dbReference type="Proteomes" id="UP000243605">
    <property type="component" value="Unassembled WGS sequence"/>
</dbReference>
<dbReference type="Pfam" id="PF06953">
    <property type="entry name" value="ArsD"/>
    <property type="match status" value="1"/>
</dbReference>
<proteinExistence type="predicted"/>
<dbReference type="NCBIfam" id="NF033727">
    <property type="entry name" value="chaperon_ArsD"/>
    <property type="match status" value="1"/>
</dbReference>
<dbReference type="RefSeq" id="WP_091476446.1">
    <property type="nucleotide sequence ID" value="NZ_FOIT01000007.1"/>
</dbReference>
<accession>A0A662Z6L6</accession>
<name>A0A662Z6L6_9STAP</name>
<evidence type="ECO:0000313" key="1">
    <source>
        <dbReference type="EMBL" id="SEW17530.1"/>
    </source>
</evidence>
<reference evidence="1 2" key="1">
    <citation type="submission" date="2016-10" db="EMBL/GenBank/DDBJ databases">
        <authorList>
            <person name="Varghese N."/>
            <person name="Submissions S."/>
        </authorList>
    </citation>
    <scope>NUCLEOTIDE SEQUENCE [LARGE SCALE GENOMIC DNA]</scope>
    <source>
        <strain evidence="1 2">IBRC-M10081</strain>
    </source>
</reference>
<sequence length="115" mass="12636">MLEVKFYEEEMCCSTGVCGPSPDETLIKVNQLAELLKTNNISVERFNLGGNPSKFIENKNIISKVQEQGLAVLPITVIDDEIVKTGEYMTEDEVNDIIMVNQLRNGGCCSGDGCC</sequence>
<gene>
    <name evidence="1" type="ORF">SAMN05192557_1951</name>
</gene>
<dbReference type="Gene3D" id="3.40.30.10">
    <property type="entry name" value="Glutaredoxin"/>
    <property type="match status" value="1"/>
</dbReference>
<dbReference type="GO" id="GO:0045892">
    <property type="term" value="P:negative regulation of DNA-templated transcription"/>
    <property type="evidence" value="ECO:0007669"/>
    <property type="project" value="InterPro"/>
</dbReference>